<feature type="region of interest" description="Disordered" evidence="1">
    <location>
        <begin position="31"/>
        <end position="85"/>
    </location>
</feature>
<gene>
    <name evidence="2" type="ORF">OTU49_013118</name>
</gene>
<evidence type="ECO:0000313" key="3">
    <source>
        <dbReference type="Proteomes" id="UP001445076"/>
    </source>
</evidence>
<dbReference type="AlphaFoldDB" id="A0AAW0VUV8"/>
<protein>
    <submittedName>
        <fullName evidence="2">Uncharacterized protein</fullName>
    </submittedName>
</protein>
<proteinExistence type="predicted"/>
<comment type="caution">
    <text evidence="2">The sequence shown here is derived from an EMBL/GenBank/DDBJ whole genome shotgun (WGS) entry which is preliminary data.</text>
</comment>
<reference evidence="2 3" key="1">
    <citation type="journal article" date="2024" name="BMC Genomics">
        <title>Genome assembly of redclaw crayfish (Cherax quadricarinatus) provides insights into its immune adaptation and hypoxia tolerance.</title>
        <authorList>
            <person name="Liu Z."/>
            <person name="Zheng J."/>
            <person name="Li H."/>
            <person name="Fang K."/>
            <person name="Wang S."/>
            <person name="He J."/>
            <person name="Zhou D."/>
            <person name="Weng S."/>
            <person name="Chi M."/>
            <person name="Gu Z."/>
            <person name="He J."/>
            <person name="Li F."/>
            <person name="Wang M."/>
        </authorList>
    </citation>
    <scope>NUCLEOTIDE SEQUENCE [LARGE SCALE GENOMIC DNA]</scope>
    <source>
        <strain evidence="2">ZL_2023a</strain>
    </source>
</reference>
<feature type="non-terminal residue" evidence="2">
    <location>
        <position position="1"/>
    </location>
</feature>
<keyword evidence="3" id="KW-1185">Reference proteome</keyword>
<dbReference type="Proteomes" id="UP001445076">
    <property type="component" value="Unassembled WGS sequence"/>
</dbReference>
<dbReference type="EMBL" id="JARKIK010000226">
    <property type="protein sequence ID" value="KAK8720768.1"/>
    <property type="molecule type" value="Genomic_DNA"/>
</dbReference>
<accession>A0AAW0VUV8</accession>
<evidence type="ECO:0000256" key="1">
    <source>
        <dbReference type="SAM" id="MobiDB-lite"/>
    </source>
</evidence>
<feature type="compositionally biased region" description="Acidic residues" evidence="1">
    <location>
        <begin position="61"/>
        <end position="85"/>
    </location>
</feature>
<sequence>EVIIQEVVHLLYQSGMKGKLKIDAVQPTTLKKGEDESCMSDVNEDAMSSMANENKDSSSTSDEDESSFSFNDEDDEDEDDEDENESVVKYKWIDLLENTRCNYDVAKAIAPFIHTQDIYINDYRIECYTALLPHIRPSELLISIKGEPTSVPGLQHLLNILARPNHHRCLSLDLHHHYLQDNTTITSDDILQLLKPSSLEGFRGHLSSDVLELLPSTLKSLYLVLVNDDYAQRLLPKLRVFVTSSLPHLEYLGVRVPPGVSPAVLQALPSTSRVQLYLSGVSDPGVNNACDVAMKLQPPGGYDQGFFAEKTS</sequence>
<organism evidence="2 3">
    <name type="scientific">Cherax quadricarinatus</name>
    <name type="common">Australian red claw crayfish</name>
    <dbReference type="NCBI Taxonomy" id="27406"/>
    <lineage>
        <taxon>Eukaryota</taxon>
        <taxon>Metazoa</taxon>
        <taxon>Ecdysozoa</taxon>
        <taxon>Arthropoda</taxon>
        <taxon>Crustacea</taxon>
        <taxon>Multicrustacea</taxon>
        <taxon>Malacostraca</taxon>
        <taxon>Eumalacostraca</taxon>
        <taxon>Eucarida</taxon>
        <taxon>Decapoda</taxon>
        <taxon>Pleocyemata</taxon>
        <taxon>Astacidea</taxon>
        <taxon>Parastacoidea</taxon>
        <taxon>Parastacidae</taxon>
        <taxon>Cherax</taxon>
    </lineage>
</organism>
<name>A0AAW0VUV8_CHEQU</name>
<evidence type="ECO:0000313" key="2">
    <source>
        <dbReference type="EMBL" id="KAK8720768.1"/>
    </source>
</evidence>